<evidence type="ECO:0000313" key="2">
    <source>
        <dbReference type="EMBL" id="SPQ02055.1"/>
    </source>
</evidence>
<proteinExistence type="predicted"/>
<evidence type="ECO:0000313" key="3">
    <source>
        <dbReference type="Proteomes" id="UP000245125"/>
    </source>
</evidence>
<feature type="compositionally biased region" description="Polar residues" evidence="1">
    <location>
        <begin position="16"/>
        <end position="29"/>
    </location>
</feature>
<organism evidence="2 3">
    <name type="scientific">Candidatus Sulfobium mesophilum</name>
    <dbReference type="NCBI Taxonomy" id="2016548"/>
    <lineage>
        <taxon>Bacteria</taxon>
        <taxon>Pseudomonadati</taxon>
        <taxon>Nitrospirota</taxon>
        <taxon>Nitrospiria</taxon>
        <taxon>Nitrospirales</taxon>
        <taxon>Nitrospiraceae</taxon>
        <taxon>Candidatus Sulfobium</taxon>
    </lineage>
</organism>
<name>A0A2U3QL20_9BACT</name>
<keyword evidence="3" id="KW-1185">Reference proteome</keyword>
<dbReference type="Proteomes" id="UP000245125">
    <property type="component" value="Unassembled WGS sequence"/>
</dbReference>
<protein>
    <submittedName>
        <fullName evidence="2">Uncharacterized protein</fullName>
    </submittedName>
</protein>
<dbReference type="EMBL" id="OUUY01000140">
    <property type="protein sequence ID" value="SPQ02055.1"/>
    <property type="molecule type" value="Genomic_DNA"/>
</dbReference>
<reference evidence="3" key="1">
    <citation type="submission" date="2018-03" db="EMBL/GenBank/DDBJ databases">
        <authorList>
            <person name="Zecchin S."/>
        </authorList>
    </citation>
    <scope>NUCLEOTIDE SEQUENCE [LARGE SCALE GENOMIC DNA]</scope>
</reference>
<gene>
    <name evidence="2" type="ORF">NBG4_890013</name>
</gene>
<evidence type="ECO:0000256" key="1">
    <source>
        <dbReference type="SAM" id="MobiDB-lite"/>
    </source>
</evidence>
<accession>A0A2U3QL20</accession>
<feature type="region of interest" description="Disordered" evidence="1">
    <location>
        <begin position="16"/>
        <end position="40"/>
    </location>
</feature>
<dbReference type="AlphaFoldDB" id="A0A2U3QL20"/>
<sequence length="127" mass="14359">METMSLKALAQAVLHGNTQGNNVETNGNSEAPKKQGMETTVSGKKSAFAIISEEYDRLVLWLREQPWTGQDIRAVSQDLYDQIQGTIAQMDERFMAEDLEGFKGASDKLKKTYLEGARLIHERKIRR</sequence>